<dbReference type="Proteomes" id="UP000247810">
    <property type="component" value="Unassembled WGS sequence"/>
</dbReference>
<dbReference type="STRING" id="1448320.A0A319DDG0"/>
<evidence type="ECO:0000313" key="6">
    <source>
        <dbReference type="EMBL" id="PYH92317.1"/>
    </source>
</evidence>
<dbReference type="SUPFAM" id="SSF56281">
    <property type="entry name" value="Metallo-hydrolase/oxidoreductase"/>
    <property type="match status" value="1"/>
</dbReference>
<evidence type="ECO:0000256" key="2">
    <source>
        <dbReference type="ARBA" id="ARBA00007749"/>
    </source>
</evidence>
<dbReference type="Gene3D" id="3.60.15.10">
    <property type="entry name" value="Ribonuclease Z/Hydroxyacylglutathione hydrolase-like"/>
    <property type="match status" value="1"/>
</dbReference>
<name>A0A319DDG0_9EURO</name>
<accession>A0A319DDG0</accession>
<organism evidence="6 7">
    <name type="scientific">Aspergillus ellipticus CBS 707.79</name>
    <dbReference type="NCBI Taxonomy" id="1448320"/>
    <lineage>
        <taxon>Eukaryota</taxon>
        <taxon>Fungi</taxon>
        <taxon>Dikarya</taxon>
        <taxon>Ascomycota</taxon>
        <taxon>Pezizomycotina</taxon>
        <taxon>Eurotiomycetes</taxon>
        <taxon>Eurotiomycetidae</taxon>
        <taxon>Eurotiales</taxon>
        <taxon>Aspergillaceae</taxon>
        <taxon>Aspergillus</taxon>
        <taxon>Aspergillus subgen. Circumdati</taxon>
    </lineage>
</organism>
<dbReference type="PANTHER" id="PTHR42978:SF2">
    <property type="entry name" value="102 KBASES UNSTABLE REGION: FROM 1 TO 119443"/>
    <property type="match status" value="1"/>
</dbReference>
<dbReference type="OrthoDB" id="10250730at2759"/>
<protein>
    <recommendedName>
        <fullName evidence="8">Metallo-beta-lactamase domain-containing protein</fullName>
    </recommendedName>
</protein>
<evidence type="ECO:0000256" key="4">
    <source>
        <dbReference type="ARBA" id="ARBA00022801"/>
    </source>
</evidence>
<dbReference type="EMBL" id="KZ825920">
    <property type="protein sequence ID" value="PYH92317.1"/>
    <property type="molecule type" value="Genomic_DNA"/>
</dbReference>
<sequence>MPTPSTNTNTVTVHALDAGYLTLPERFFVQPLDSDPDQRKTVPSLSFLIQHRSDPSGKRTRLIFDLGIRRDPDLYNDKIRQHLASRQPLDTHPDVIESLSLGDLTAPDIDFIIFSHVHWDHVGMPSDFPDSRFVVGNGSLDLLSGNNPMYNGSHSNFEPDLLPPDRTIELCSPGDVSLPDVTSHTCSDETPDSIHKFIGRFWEPLGHLPHTIDVFSDGSLFLVNAPGHLPGHVKLSL</sequence>
<keyword evidence="7" id="KW-1185">Reference proteome</keyword>
<gene>
    <name evidence="6" type="ORF">BO71DRAFT_400663</name>
</gene>
<keyword evidence="4" id="KW-0378">Hydrolase</keyword>
<evidence type="ECO:0000313" key="7">
    <source>
        <dbReference type="Proteomes" id="UP000247810"/>
    </source>
</evidence>
<dbReference type="GO" id="GO:0016787">
    <property type="term" value="F:hydrolase activity"/>
    <property type="evidence" value="ECO:0007669"/>
    <property type="project" value="UniProtKB-KW"/>
</dbReference>
<dbReference type="AlphaFoldDB" id="A0A319DDG0"/>
<keyword evidence="5" id="KW-0862">Zinc</keyword>
<comment type="cofactor">
    <cofactor evidence="1">
        <name>Zn(2+)</name>
        <dbReference type="ChEBI" id="CHEBI:29105"/>
    </cofactor>
</comment>
<comment type="similarity">
    <text evidence="2">Belongs to the metallo-beta-lactamase superfamily.</text>
</comment>
<proteinExistence type="inferred from homology"/>
<evidence type="ECO:0000256" key="3">
    <source>
        <dbReference type="ARBA" id="ARBA00022723"/>
    </source>
</evidence>
<reference evidence="6 7" key="1">
    <citation type="submission" date="2018-02" db="EMBL/GenBank/DDBJ databases">
        <title>The genomes of Aspergillus section Nigri reveals drivers in fungal speciation.</title>
        <authorList>
            <consortium name="DOE Joint Genome Institute"/>
            <person name="Vesth T.C."/>
            <person name="Nybo J."/>
            <person name="Theobald S."/>
            <person name="Brandl J."/>
            <person name="Frisvad J.C."/>
            <person name="Nielsen K.F."/>
            <person name="Lyhne E.K."/>
            <person name="Kogle M.E."/>
            <person name="Kuo A."/>
            <person name="Riley R."/>
            <person name="Clum A."/>
            <person name="Nolan M."/>
            <person name="Lipzen A."/>
            <person name="Salamov A."/>
            <person name="Henrissat B."/>
            <person name="Wiebenga A."/>
            <person name="De vries R.P."/>
            <person name="Grigoriev I.V."/>
            <person name="Mortensen U.H."/>
            <person name="Andersen M.R."/>
            <person name="Baker S.E."/>
        </authorList>
    </citation>
    <scope>NUCLEOTIDE SEQUENCE [LARGE SCALE GENOMIC DNA]</scope>
    <source>
        <strain evidence="6 7">CBS 707.79</strain>
    </source>
</reference>
<keyword evidence="3" id="KW-0479">Metal-binding</keyword>
<dbReference type="InterPro" id="IPR051013">
    <property type="entry name" value="MBL_superfamily_lactonases"/>
</dbReference>
<dbReference type="CDD" id="cd07730">
    <property type="entry name" value="metallo-hydrolase-like_MBL-fold"/>
    <property type="match status" value="1"/>
</dbReference>
<evidence type="ECO:0008006" key="8">
    <source>
        <dbReference type="Google" id="ProtNLM"/>
    </source>
</evidence>
<dbReference type="InterPro" id="IPR036866">
    <property type="entry name" value="RibonucZ/Hydroxyglut_hydro"/>
</dbReference>
<evidence type="ECO:0000256" key="1">
    <source>
        <dbReference type="ARBA" id="ARBA00001947"/>
    </source>
</evidence>
<dbReference type="GO" id="GO:0046872">
    <property type="term" value="F:metal ion binding"/>
    <property type="evidence" value="ECO:0007669"/>
    <property type="project" value="UniProtKB-KW"/>
</dbReference>
<dbReference type="PANTHER" id="PTHR42978">
    <property type="entry name" value="QUORUM-QUENCHING LACTONASE YTNP-RELATED-RELATED"/>
    <property type="match status" value="1"/>
</dbReference>
<dbReference type="VEuPathDB" id="FungiDB:BO71DRAFT_400663"/>
<evidence type="ECO:0000256" key="5">
    <source>
        <dbReference type="ARBA" id="ARBA00022833"/>
    </source>
</evidence>